<reference evidence="3" key="1">
    <citation type="submission" date="2022-11" db="UniProtKB">
        <authorList>
            <consortium name="WormBaseParasite"/>
        </authorList>
    </citation>
    <scope>IDENTIFICATION</scope>
</reference>
<dbReference type="WBParaSite" id="nRc.2.0.1.t05326-RA">
    <property type="protein sequence ID" value="nRc.2.0.1.t05326-RA"/>
    <property type="gene ID" value="nRc.2.0.1.g05326"/>
</dbReference>
<protein>
    <submittedName>
        <fullName evidence="3">Uncharacterized protein</fullName>
    </submittedName>
</protein>
<name>A0A915HUV7_ROMCU</name>
<evidence type="ECO:0000313" key="2">
    <source>
        <dbReference type="Proteomes" id="UP000887565"/>
    </source>
</evidence>
<feature type="signal peptide" evidence="1">
    <location>
        <begin position="1"/>
        <end position="21"/>
    </location>
</feature>
<sequence length="61" mass="6923">MGIECLRQSWLLRLLISLVDEYWLLHGYDFSFSCVEDATSFGDGISQLLDICETFGLLADC</sequence>
<accession>A0A915HUV7</accession>
<evidence type="ECO:0000256" key="1">
    <source>
        <dbReference type="SAM" id="SignalP"/>
    </source>
</evidence>
<dbReference type="Proteomes" id="UP000887565">
    <property type="component" value="Unplaced"/>
</dbReference>
<proteinExistence type="predicted"/>
<feature type="chain" id="PRO_5037548421" evidence="1">
    <location>
        <begin position="22"/>
        <end position="61"/>
    </location>
</feature>
<evidence type="ECO:0000313" key="3">
    <source>
        <dbReference type="WBParaSite" id="nRc.2.0.1.t05326-RA"/>
    </source>
</evidence>
<organism evidence="2 3">
    <name type="scientific">Romanomermis culicivorax</name>
    <name type="common">Nematode worm</name>
    <dbReference type="NCBI Taxonomy" id="13658"/>
    <lineage>
        <taxon>Eukaryota</taxon>
        <taxon>Metazoa</taxon>
        <taxon>Ecdysozoa</taxon>
        <taxon>Nematoda</taxon>
        <taxon>Enoplea</taxon>
        <taxon>Dorylaimia</taxon>
        <taxon>Mermithida</taxon>
        <taxon>Mermithoidea</taxon>
        <taxon>Mermithidae</taxon>
        <taxon>Romanomermis</taxon>
    </lineage>
</organism>
<keyword evidence="2" id="KW-1185">Reference proteome</keyword>
<keyword evidence="1" id="KW-0732">Signal</keyword>
<dbReference type="AlphaFoldDB" id="A0A915HUV7"/>